<protein>
    <submittedName>
        <fullName evidence="1">Uncharacterized protein</fullName>
    </submittedName>
</protein>
<gene>
    <name evidence="1" type="ORF">Bpfe_013195</name>
</gene>
<evidence type="ECO:0000313" key="1">
    <source>
        <dbReference type="EMBL" id="KAK0057388.1"/>
    </source>
</evidence>
<dbReference type="Proteomes" id="UP001233172">
    <property type="component" value="Unassembled WGS sequence"/>
</dbReference>
<dbReference type="AlphaFoldDB" id="A0AAD8BMN1"/>
<evidence type="ECO:0000313" key="2">
    <source>
        <dbReference type="Proteomes" id="UP001233172"/>
    </source>
</evidence>
<reference evidence="1" key="2">
    <citation type="submission" date="2023-04" db="EMBL/GenBank/DDBJ databases">
        <authorList>
            <person name="Bu L."/>
            <person name="Lu L."/>
            <person name="Laidemitt M.R."/>
            <person name="Zhang S.M."/>
            <person name="Mutuku M."/>
            <person name="Mkoji G."/>
            <person name="Steinauer M."/>
            <person name="Loker E.S."/>
        </authorList>
    </citation>
    <scope>NUCLEOTIDE SEQUENCE</scope>
    <source>
        <strain evidence="1">KasaAsao</strain>
        <tissue evidence="1">Whole Snail</tissue>
    </source>
</reference>
<comment type="caution">
    <text evidence="1">The sequence shown here is derived from an EMBL/GenBank/DDBJ whole genome shotgun (WGS) entry which is preliminary data.</text>
</comment>
<proteinExistence type="predicted"/>
<sequence>MGVRRAKIVLRRANMGVSRAKIVLSRANMGVSRAKIVLSRANIGVSRAKIAISEVSETQYKTRTHLEIGDREELVTANPEPYYKLQYAYVQEVKHGTQVPNHVVSVDSFSDSSSKLSPCHLWTKTSLMTFIFQNSLPPLRLECYVGLHT</sequence>
<dbReference type="EMBL" id="JASAOG010000055">
    <property type="protein sequence ID" value="KAK0057388.1"/>
    <property type="molecule type" value="Genomic_DNA"/>
</dbReference>
<name>A0AAD8BMN1_BIOPF</name>
<reference evidence="1" key="1">
    <citation type="journal article" date="2023" name="PLoS Negl. Trop. Dis.">
        <title>A genome sequence for Biomphalaria pfeifferi, the major vector snail for the human-infecting parasite Schistosoma mansoni.</title>
        <authorList>
            <person name="Bu L."/>
            <person name="Lu L."/>
            <person name="Laidemitt M.R."/>
            <person name="Zhang S.M."/>
            <person name="Mutuku M."/>
            <person name="Mkoji G."/>
            <person name="Steinauer M."/>
            <person name="Loker E.S."/>
        </authorList>
    </citation>
    <scope>NUCLEOTIDE SEQUENCE</scope>
    <source>
        <strain evidence="1">KasaAsao</strain>
    </source>
</reference>
<keyword evidence="2" id="KW-1185">Reference proteome</keyword>
<accession>A0AAD8BMN1</accession>
<organism evidence="1 2">
    <name type="scientific">Biomphalaria pfeifferi</name>
    <name type="common">Bloodfluke planorb</name>
    <name type="synonym">Freshwater snail</name>
    <dbReference type="NCBI Taxonomy" id="112525"/>
    <lineage>
        <taxon>Eukaryota</taxon>
        <taxon>Metazoa</taxon>
        <taxon>Spiralia</taxon>
        <taxon>Lophotrochozoa</taxon>
        <taxon>Mollusca</taxon>
        <taxon>Gastropoda</taxon>
        <taxon>Heterobranchia</taxon>
        <taxon>Euthyneura</taxon>
        <taxon>Panpulmonata</taxon>
        <taxon>Hygrophila</taxon>
        <taxon>Lymnaeoidea</taxon>
        <taxon>Planorbidae</taxon>
        <taxon>Biomphalaria</taxon>
    </lineage>
</organism>